<proteinExistence type="predicted"/>
<dbReference type="OrthoDB" id="4810579at2759"/>
<protein>
    <submittedName>
        <fullName evidence="1">Uncharacterized protein</fullName>
    </submittedName>
</protein>
<reference evidence="1 2" key="1">
    <citation type="submission" date="2016-09" db="EMBL/GenBank/DDBJ databases">
        <authorList>
            <person name="Capua I."/>
            <person name="De Benedictis P."/>
            <person name="Joannis T."/>
            <person name="Lombin L.H."/>
            <person name="Cattoli G."/>
        </authorList>
    </citation>
    <scope>NUCLEOTIDE SEQUENCE [LARGE SCALE GENOMIC DNA]</scope>
    <source>
        <strain evidence="1 2">IMI 309357</strain>
    </source>
</reference>
<evidence type="ECO:0000313" key="1">
    <source>
        <dbReference type="EMBL" id="OHE94830.1"/>
    </source>
</evidence>
<organism evidence="1 2">
    <name type="scientific">Colletotrichum orchidophilum</name>
    <dbReference type="NCBI Taxonomy" id="1209926"/>
    <lineage>
        <taxon>Eukaryota</taxon>
        <taxon>Fungi</taxon>
        <taxon>Dikarya</taxon>
        <taxon>Ascomycota</taxon>
        <taxon>Pezizomycotina</taxon>
        <taxon>Sordariomycetes</taxon>
        <taxon>Hypocreomycetidae</taxon>
        <taxon>Glomerellales</taxon>
        <taxon>Glomerellaceae</taxon>
        <taxon>Colletotrichum</taxon>
    </lineage>
</organism>
<dbReference type="GeneID" id="34562987"/>
<comment type="caution">
    <text evidence="1">The sequence shown here is derived from an EMBL/GenBank/DDBJ whole genome shotgun (WGS) entry which is preliminary data.</text>
</comment>
<sequence length="131" mass="15020">MLPGYAEALFSAKGDTKVLDHCQMAKNCLANKIDDALYHLMLIITLASYNNRMLQELGSKSQQDSPRNSDLTLRLQEELLETLRDSRTALKRPNNFHRHTAALPSIGYHRHQYRWPIFLIAIQLATEADLE</sequence>
<dbReference type="AlphaFoldDB" id="A0A1G4B079"/>
<dbReference type="Proteomes" id="UP000176998">
    <property type="component" value="Unassembled WGS sequence"/>
</dbReference>
<accession>A0A1G4B079</accession>
<keyword evidence="2" id="KW-1185">Reference proteome</keyword>
<dbReference type="EMBL" id="MJBS01000092">
    <property type="protein sequence ID" value="OHE94830.1"/>
    <property type="molecule type" value="Genomic_DNA"/>
</dbReference>
<evidence type="ECO:0000313" key="2">
    <source>
        <dbReference type="Proteomes" id="UP000176998"/>
    </source>
</evidence>
<dbReference type="RefSeq" id="XP_022471992.1">
    <property type="nucleotide sequence ID" value="XM_022621477.1"/>
</dbReference>
<gene>
    <name evidence="1" type="ORF">CORC01_09848</name>
</gene>
<name>A0A1G4B079_9PEZI</name>